<dbReference type="Proteomes" id="UP000261828">
    <property type="component" value="Unassembled WGS sequence"/>
</dbReference>
<keyword evidence="2" id="KW-1185">Reference proteome</keyword>
<accession>A0A371JMW4</accession>
<organism evidence="1 2">
    <name type="scientific">Flagellimonas nanhaiensis</name>
    <dbReference type="NCBI Taxonomy" id="2292706"/>
    <lineage>
        <taxon>Bacteria</taxon>
        <taxon>Pseudomonadati</taxon>
        <taxon>Bacteroidota</taxon>
        <taxon>Flavobacteriia</taxon>
        <taxon>Flavobacteriales</taxon>
        <taxon>Flavobacteriaceae</taxon>
        <taxon>Flagellimonas</taxon>
    </lineage>
</organism>
<evidence type="ECO:0000313" key="1">
    <source>
        <dbReference type="EMBL" id="RDY58481.1"/>
    </source>
</evidence>
<dbReference type="AlphaFoldDB" id="A0A371JMW4"/>
<dbReference type="RefSeq" id="WP_116185469.1">
    <property type="nucleotide sequence ID" value="NZ_QTJX01000004.1"/>
</dbReference>
<reference evidence="1 2" key="1">
    <citation type="submission" date="2018-08" db="EMBL/GenBank/DDBJ databases">
        <title>Muricauda nanhaiensis sp. nov., isolated from seawater of the South China Sea.</title>
        <authorList>
            <person name="Dang Y."/>
        </authorList>
    </citation>
    <scope>NUCLEOTIDE SEQUENCE [LARGE SCALE GENOMIC DNA]</scope>
    <source>
        <strain evidence="1 2">SM1704</strain>
    </source>
</reference>
<sequence>METKTEKLQLKVEQIIGYIPFGLQVQGKRHLEKYGEVPILKVNGIANQVNEYWQYEFLHDDGDLSFTGINDENYKPLLIPLSKLINDIEAMRVDFGFKENNKLRYLENSKDAQSIQNLEYSSILFLLKNQYDFQFLIDKSLAIEIK</sequence>
<gene>
    <name evidence="1" type="ORF">DX873_15890</name>
</gene>
<name>A0A371JMW4_9FLAO</name>
<protein>
    <submittedName>
        <fullName evidence="1">Uncharacterized protein</fullName>
    </submittedName>
</protein>
<evidence type="ECO:0000313" key="2">
    <source>
        <dbReference type="Proteomes" id="UP000261828"/>
    </source>
</evidence>
<dbReference type="EMBL" id="QTJX01000004">
    <property type="protein sequence ID" value="RDY58481.1"/>
    <property type="molecule type" value="Genomic_DNA"/>
</dbReference>
<proteinExistence type="predicted"/>
<comment type="caution">
    <text evidence="1">The sequence shown here is derived from an EMBL/GenBank/DDBJ whole genome shotgun (WGS) entry which is preliminary data.</text>
</comment>